<feature type="transmembrane region" description="Helical" evidence="1">
    <location>
        <begin position="65"/>
        <end position="83"/>
    </location>
</feature>
<dbReference type="Proteomes" id="UP001296873">
    <property type="component" value="Unassembled WGS sequence"/>
</dbReference>
<comment type="caution">
    <text evidence="2">The sequence shown here is derived from an EMBL/GenBank/DDBJ whole genome shotgun (WGS) entry which is preliminary data.</text>
</comment>
<dbReference type="InterPro" id="IPR031617">
    <property type="entry name" value="PelG"/>
</dbReference>
<feature type="transmembrane region" description="Helical" evidence="1">
    <location>
        <begin position="187"/>
        <end position="209"/>
    </location>
</feature>
<evidence type="ECO:0000313" key="2">
    <source>
        <dbReference type="EMBL" id="MBK1669296.1"/>
    </source>
</evidence>
<gene>
    <name evidence="2" type="ORF">CKO28_14760</name>
</gene>
<accession>A0ABS1DH36</accession>
<keyword evidence="1" id="KW-0812">Transmembrane</keyword>
<keyword evidence="1" id="KW-0472">Membrane</keyword>
<feature type="transmembrane region" description="Helical" evidence="1">
    <location>
        <begin position="273"/>
        <end position="292"/>
    </location>
</feature>
<feature type="transmembrane region" description="Helical" evidence="1">
    <location>
        <begin position="131"/>
        <end position="155"/>
    </location>
</feature>
<protein>
    <recommendedName>
        <fullName evidence="4">Histidine kinase</fullName>
    </recommendedName>
</protein>
<dbReference type="RefSeq" id="WP_200341627.1">
    <property type="nucleotide sequence ID" value="NZ_NRRL01000044.1"/>
</dbReference>
<feature type="transmembrane region" description="Helical" evidence="1">
    <location>
        <begin position="162"/>
        <end position="181"/>
    </location>
</feature>
<feature type="transmembrane region" description="Helical" evidence="1">
    <location>
        <begin position="103"/>
        <end position="125"/>
    </location>
</feature>
<feature type="transmembrane region" description="Helical" evidence="1">
    <location>
        <begin position="365"/>
        <end position="389"/>
    </location>
</feature>
<keyword evidence="3" id="KW-1185">Reference proteome</keyword>
<keyword evidence="1" id="KW-1133">Transmembrane helix</keyword>
<feature type="transmembrane region" description="Helical" evidence="1">
    <location>
        <begin position="334"/>
        <end position="353"/>
    </location>
</feature>
<evidence type="ECO:0008006" key="4">
    <source>
        <dbReference type="Google" id="ProtNLM"/>
    </source>
</evidence>
<feature type="transmembrane region" description="Helical" evidence="1">
    <location>
        <begin position="396"/>
        <end position="414"/>
    </location>
</feature>
<name>A0ABS1DH36_9PROT</name>
<organism evidence="2 3">
    <name type="scientific">Rhodovibrio sodomensis</name>
    <dbReference type="NCBI Taxonomy" id="1088"/>
    <lineage>
        <taxon>Bacteria</taxon>
        <taxon>Pseudomonadati</taxon>
        <taxon>Pseudomonadota</taxon>
        <taxon>Alphaproteobacteria</taxon>
        <taxon>Rhodospirillales</taxon>
        <taxon>Rhodovibrionaceae</taxon>
        <taxon>Rhodovibrio</taxon>
    </lineage>
</organism>
<reference evidence="2 3" key="1">
    <citation type="journal article" date="2020" name="Microorganisms">
        <title>Osmotic Adaptation and Compatible Solute Biosynthesis of Phototrophic Bacteria as Revealed from Genome Analyses.</title>
        <authorList>
            <person name="Imhoff J.F."/>
            <person name="Rahn T."/>
            <person name="Kunzel S."/>
            <person name="Keller A."/>
            <person name="Neulinger S.C."/>
        </authorList>
    </citation>
    <scope>NUCLEOTIDE SEQUENCE [LARGE SCALE GENOMIC DNA]</scope>
    <source>
        <strain evidence="2 3">DSM 9895</strain>
    </source>
</reference>
<dbReference type="Pfam" id="PF16933">
    <property type="entry name" value="PelG"/>
    <property type="match status" value="1"/>
</dbReference>
<sequence>MAGIGFTLRQLTRQDNVAGIIRAYGHASVTTSGPWLATVLALGTISLAGQGLVNTAYLETFRLVVIYNFALSLLMCGPIMLVATRQISDLIFAKRLEDCAGVFLTAVALVMLLGLPLAVGLYAGYGRFSLPITLAACINFLLISAIWTVSIFLTVLKTYNRVTLSFVCGLVLGTSLAITLAPDFGTFGLLLGFNAGLTVTLFALIGQVYAEYPPGPLRLKSLLRGLRTYWLLAISGLVYNAALWVDKFVMWLLAPERTVHESGLVIYPAYDSAMFTAFLTVVPGLSLFMVIVETSFFERYHRFYQDLLNHATFSQIRRNQTLLIETLTAGMRNLIVIQGAISVFFLLGASQVYDILGIDFSHLTMFRFGVIASFFQTLMMFVLVVLAYFDLRRLALGLQLFFLVTSGVFTYITIELGYAYYGFGVMFATGLSFLTAYIALARFVQNLPYEAFIANNESVS</sequence>
<feature type="transmembrane region" description="Helical" evidence="1">
    <location>
        <begin position="229"/>
        <end position="253"/>
    </location>
</feature>
<feature type="transmembrane region" description="Helical" evidence="1">
    <location>
        <begin position="420"/>
        <end position="440"/>
    </location>
</feature>
<proteinExistence type="predicted"/>
<evidence type="ECO:0000256" key="1">
    <source>
        <dbReference type="SAM" id="Phobius"/>
    </source>
</evidence>
<dbReference type="EMBL" id="NRRL01000044">
    <property type="protein sequence ID" value="MBK1669296.1"/>
    <property type="molecule type" value="Genomic_DNA"/>
</dbReference>
<evidence type="ECO:0000313" key="3">
    <source>
        <dbReference type="Proteomes" id="UP001296873"/>
    </source>
</evidence>